<keyword evidence="5" id="KW-0418">Kinase</keyword>
<proteinExistence type="predicted"/>
<evidence type="ECO:0000256" key="5">
    <source>
        <dbReference type="ARBA" id="ARBA00022777"/>
    </source>
</evidence>
<dbReference type="OMA" id="FWATAND"/>
<sequence>MRTATSAVLAALALAYLPVQAANETKGTSGDTLVSPLTPPISFFWATYDDTVKAIPQCAGFQVFVAPNNGSAVKPTFPFSFTAMPENYPPVTTTLPGVGIGDQFAWSAAYPPGTRIGFAMTDAANNSGGYVDGYTLVPGSTNCTLVDQPSSLPVSFSESPMDQPCDEVIVNIKGGTSPYTLSVVAGTSGLYANVTGVTKKRVNLRNIVPAGQEFHLFVTDSDGQSSIVEQAMMSQLNRVDRCFPAMASSGDSSTPVGAIVGGVIGAVVLAVLIALVAWFLVRRRRRQRAEQYRLQEQQTSEFRTADGSAPLVEPFRVPLGSVVGAPHGTSPDSATYAGSSPGGDSYDKTLETAQAHEAQYLAASPIAPHPHPQAPQHPYDPYANPYEQPYDPDPRRYAYEPTSTATYEPVSAGSTYVPHPSSLHQSQPSQRGATDDLANPEEFEYRLPTDGSSPWAGALAPGARPYH</sequence>
<accession>A0A0K3CEN5</accession>
<dbReference type="PANTHER" id="PTHR15549:SF26">
    <property type="entry name" value="AXIAL BUDDING PATTERN PROTEIN 2-RELATED"/>
    <property type="match status" value="1"/>
</dbReference>
<protein>
    <recommendedName>
        <fullName evidence="2">receptor protein-tyrosine kinase</fullName>
        <ecNumber evidence="2">2.7.10.1</ecNumber>
    </recommendedName>
</protein>
<keyword evidence="6 10" id="KW-1133">Transmembrane helix</keyword>
<evidence type="ECO:0000256" key="4">
    <source>
        <dbReference type="ARBA" id="ARBA00022692"/>
    </source>
</evidence>
<evidence type="ECO:0000256" key="2">
    <source>
        <dbReference type="ARBA" id="ARBA00011902"/>
    </source>
</evidence>
<keyword evidence="13" id="KW-1185">Reference proteome</keyword>
<evidence type="ECO:0000256" key="3">
    <source>
        <dbReference type="ARBA" id="ARBA00022679"/>
    </source>
</evidence>
<dbReference type="EMBL" id="CWKI01000007">
    <property type="protein sequence ID" value="CTR08179.1"/>
    <property type="molecule type" value="Genomic_DNA"/>
</dbReference>
<evidence type="ECO:0000256" key="11">
    <source>
        <dbReference type="SAM" id="SignalP"/>
    </source>
</evidence>
<dbReference type="AlphaFoldDB" id="A0A0K3CEN5"/>
<evidence type="ECO:0000256" key="6">
    <source>
        <dbReference type="ARBA" id="ARBA00022989"/>
    </source>
</evidence>
<gene>
    <name evidence="12" type="primary">FGENESH: predicted gene_7.425</name>
    <name evidence="12" type="ORF">BN2166_0040400</name>
</gene>
<dbReference type="GO" id="GO:0016020">
    <property type="term" value="C:membrane"/>
    <property type="evidence" value="ECO:0007669"/>
    <property type="project" value="UniProtKB-SubCell"/>
</dbReference>
<feature type="compositionally biased region" description="Low complexity" evidence="9">
    <location>
        <begin position="418"/>
        <end position="430"/>
    </location>
</feature>
<keyword evidence="4 10" id="KW-0812">Transmembrane</keyword>
<dbReference type="PANTHER" id="PTHR15549">
    <property type="entry name" value="PAIRED IMMUNOGLOBULIN-LIKE TYPE 2 RECEPTOR"/>
    <property type="match status" value="1"/>
</dbReference>
<evidence type="ECO:0000313" key="13">
    <source>
        <dbReference type="Proteomes" id="UP000199069"/>
    </source>
</evidence>
<evidence type="ECO:0000313" key="12">
    <source>
        <dbReference type="EMBL" id="CTR08179.1"/>
    </source>
</evidence>
<dbReference type="GO" id="GO:0004714">
    <property type="term" value="F:transmembrane receptor protein tyrosine kinase activity"/>
    <property type="evidence" value="ECO:0007669"/>
    <property type="project" value="UniProtKB-EC"/>
</dbReference>
<evidence type="ECO:0000256" key="8">
    <source>
        <dbReference type="ARBA" id="ARBA00023137"/>
    </source>
</evidence>
<feature type="chain" id="PRO_5005495371" description="receptor protein-tyrosine kinase" evidence="11">
    <location>
        <begin position="22"/>
        <end position="467"/>
    </location>
</feature>
<evidence type="ECO:0000256" key="10">
    <source>
        <dbReference type="SAM" id="Phobius"/>
    </source>
</evidence>
<keyword evidence="8" id="KW-0829">Tyrosine-protein kinase</keyword>
<evidence type="ECO:0000256" key="9">
    <source>
        <dbReference type="SAM" id="MobiDB-lite"/>
    </source>
</evidence>
<keyword evidence="3" id="KW-0808">Transferase</keyword>
<evidence type="ECO:0000256" key="1">
    <source>
        <dbReference type="ARBA" id="ARBA00004167"/>
    </source>
</evidence>
<feature type="region of interest" description="Disordered" evidence="9">
    <location>
        <begin position="322"/>
        <end position="348"/>
    </location>
</feature>
<organism evidence="12 13">
    <name type="scientific">Rhodotorula toruloides</name>
    <name type="common">Yeast</name>
    <name type="synonym">Rhodosporidium toruloides</name>
    <dbReference type="NCBI Taxonomy" id="5286"/>
    <lineage>
        <taxon>Eukaryota</taxon>
        <taxon>Fungi</taxon>
        <taxon>Dikarya</taxon>
        <taxon>Basidiomycota</taxon>
        <taxon>Pucciniomycotina</taxon>
        <taxon>Microbotryomycetes</taxon>
        <taxon>Sporidiobolales</taxon>
        <taxon>Sporidiobolaceae</taxon>
        <taxon>Rhodotorula</taxon>
    </lineage>
</organism>
<dbReference type="GO" id="GO:0071944">
    <property type="term" value="C:cell periphery"/>
    <property type="evidence" value="ECO:0007669"/>
    <property type="project" value="UniProtKB-ARBA"/>
</dbReference>
<evidence type="ECO:0000256" key="7">
    <source>
        <dbReference type="ARBA" id="ARBA00023136"/>
    </source>
</evidence>
<dbReference type="Gene3D" id="6.10.250.2930">
    <property type="match status" value="1"/>
</dbReference>
<dbReference type="Proteomes" id="UP000199069">
    <property type="component" value="Unassembled WGS sequence"/>
</dbReference>
<keyword evidence="7 10" id="KW-0472">Membrane</keyword>
<keyword evidence="11" id="KW-0732">Signal</keyword>
<feature type="transmembrane region" description="Helical" evidence="10">
    <location>
        <begin position="256"/>
        <end position="281"/>
    </location>
</feature>
<comment type="subcellular location">
    <subcellularLocation>
        <location evidence="1">Membrane</location>
        <topology evidence="1">Single-pass membrane protein</topology>
    </subcellularLocation>
</comment>
<dbReference type="InterPro" id="IPR044912">
    <property type="entry name" value="Egfr_JX_dom"/>
</dbReference>
<reference evidence="12 13" key="1">
    <citation type="submission" date="2015-07" db="EMBL/GenBank/DDBJ databases">
        <authorList>
            <person name="Cajimat M.N.B."/>
            <person name="Milazzo M.L."/>
            <person name="Fulhorst C.F."/>
        </authorList>
    </citation>
    <scope>NUCLEOTIDE SEQUENCE [LARGE SCALE GENOMIC DNA]</scope>
    <source>
        <strain evidence="12">Single colony</strain>
    </source>
</reference>
<name>A0A0K3CEN5_RHOTO</name>
<dbReference type="EC" id="2.7.10.1" evidence="2"/>
<dbReference type="InterPro" id="IPR051694">
    <property type="entry name" value="Immunoregulatory_rcpt-like"/>
</dbReference>
<feature type="signal peptide" evidence="11">
    <location>
        <begin position="1"/>
        <end position="21"/>
    </location>
</feature>
<feature type="region of interest" description="Disordered" evidence="9">
    <location>
        <begin position="365"/>
        <end position="467"/>
    </location>
</feature>